<gene>
    <name evidence="1" type="ORF">DHETER_LOCUS9642</name>
</gene>
<organism evidence="1 2">
    <name type="scientific">Dentiscutata heterogama</name>
    <dbReference type="NCBI Taxonomy" id="1316150"/>
    <lineage>
        <taxon>Eukaryota</taxon>
        <taxon>Fungi</taxon>
        <taxon>Fungi incertae sedis</taxon>
        <taxon>Mucoromycota</taxon>
        <taxon>Glomeromycotina</taxon>
        <taxon>Glomeromycetes</taxon>
        <taxon>Diversisporales</taxon>
        <taxon>Gigasporaceae</taxon>
        <taxon>Dentiscutata</taxon>
    </lineage>
</organism>
<name>A0ACA9NJ13_9GLOM</name>
<reference evidence="1" key="1">
    <citation type="submission" date="2021-06" db="EMBL/GenBank/DDBJ databases">
        <authorList>
            <person name="Kallberg Y."/>
            <person name="Tangrot J."/>
            <person name="Rosling A."/>
        </authorList>
    </citation>
    <scope>NUCLEOTIDE SEQUENCE</scope>
    <source>
        <strain evidence="1">IL203A</strain>
    </source>
</reference>
<sequence>QLEEDCMSDQEWRNNWYDDAKECEVFIIKVENSNLKEETIKLEPEDYSPTLRFFNNRVSGLGLLLAYFLTPEKSDDKSTQSRGVVILSETGSENCKENTNLKTDKEGDDEFWYSHNDDETVITYKGEDGCHKINEEKEVFMIIIENEDEQKEGIEVENIVPGPSE</sequence>
<accession>A0ACA9NJ13</accession>
<dbReference type="EMBL" id="CAJVPU010017265">
    <property type="protein sequence ID" value="CAG8658524.1"/>
    <property type="molecule type" value="Genomic_DNA"/>
</dbReference>
<comment type="caution">
    <text evidence="1">The sequence shown here is derived from an EMBL/GenBank/DDBJ whole genome shotgun (WGS) entry which is preliminary data.</text>
</comment>
<evidence type="ECO:0000313" key="1">
    <source>
        <dbReference type="EMBL" id="CAG8658524.1"/>
    </source>
</evidence>
<evidence type="ECO:0000313" key="2">
    <source>
        <dbReference type="Proteomes" id="UP000789702"/>
    </source>
</evidence>
<proteinExistence type="predicted"/>
<feature type="non-terminal residue" evidence="1">
    <location>
        <position position="1"/>
    </location>
</feature>
<protein>
    <submittedName>
        <fullName evidence="1">2489_t:CDS:1</fullName>
    </submittedName>
</protein>
<keyword evidence="2" id="KW-1185">Reference proteome</keyword>
<dbReference type="Proteomes" id="UP000789702">
    <property type="component" value="Unassembled WGS sequence"/>
</dbReference>